<proteinExistence type="predicted"/>
<dbReference type="GO" id="GO:0006260">
    <property type="term" value="P:DNA replication"/>
    <property type="evidence" value="ECO:0007669"/>
    <property type="project" value="InterPro"/>
</dbReference>
<dbReference type="OrthoDB" id="4179327at2"/>
<dbReference type="HOGENOM" id="CLU_1841758_0_0_11"/>
<dbReference type="Gene3D" id="2.40.50.140">
    <property type="entry name" value="Nucleic acid-binding proteins"/>
    <property type="match status" value="1"/>
</dbReference>
<name>A0A077HJG7_9CORY</name>
<evidence type="ECO:0000256" key="2">
    <source>
        <dbReference type="PIRNR" id="PIRNR002070"/>
    </source>
</evidence>
<evidence type="ECO:0000313" key="4">
    <source>
        <dbReference type="Proteomes" id="UP000028939"/>
    </source>
</evidence>
<keyword evidence="4" id="KW-1185">Reference proteome</keyword>
<dbReference type="STRING" id="401472.CUREI_04330"/>
<dbReference type="RefSeq" id="WP_038610819.1">
    <property type="nucleotide sequence ID" value="NZ_CP009215.1"/>
</dbReference>
<dbReference type="Proteomes" id="UP000028939">
    <property type="component" value="Chromosome"/>
</dbReference>
<dbReference type="InterPro" id="IPR011344">
    <property type="entry name" value="ssDNA-bd"/>
</dbReference>
<accession>A0A077HJG7</accession>
<keyword evidence="1 2" id="KW-0238">DNA-binding</keyword>
<dbReference type="PIRSF" id="PIRSF002070">
    <property type="entry name" value="SSB"/>
    <property type="match status" value="1"/>
</dbReference>
<protein>
    <recommendedName>
        <fullName evidence="2">Single-stranded DNA-binding protein</fullName>
    </recommendedName>
</protein>
<dbReference type="SUPFAM" id="SSF50249">
    <property type="entry name" value="Nucleic acid-binding proteins"/>
    <property type="match status" value="1"/>
</dbReference>
<dbReference type="EMBL" id="CP009215">
    <property type="protein sequence ID" value="AIL96621.1"/>
    <property type="molecule type" value="Genomic_DNA"/>
</dbReference>
<sequence length="143" mass="14983">MSNPFNNGTIVGNAARAPKLFEHANGGATVKLSVYARNTFKNKSTGKVESEIVELTGYVQDAKNPGVFGCIGSGDRVAVSYSLKTDVYTDKDGVKQYPLVARIDTVQLIDSKKESAARAARRGGEAANAALAGAGADNDEAPF</sequence>
<evidence type="ECO:0000313" key="3">
    <source>
        <dbReference type="EMBL" id="AIL96621.1"/>
    </source>
</evidence>
<gene>
    <name evidence="3" type="ORF">CUREI_04330</name>
</gene>
<organism evidence="3 4">
    <name type="scientific">Corynebacterium ureicelerivorans</name>
    <dbReference type="NCBI Taxonomy" id="401472"/>
    <lineage>
        <taxon>Bacteria</taxon>
        <taxon>Bacillati</taxon>
        <taxon>Actinomycetota</taxon>
        <taxon>Actinomycetes</taxon>
        <taxon>Mycobacteriales</taxon>
        <taxon>Corynebacteriaceae</taxon>
        <taxon>Corynebacterium</taxon>
    </lineage>
</organism>
<reference evidence="3 4" key="1">
    <citation type="submission" date="2014-08" db="EMBL/GenBank/DDBJ databases">
        <title>Complete genome sequence of Corynebacterium ureicelerivorans DSM 45051, a lipophilic and urea-splitting isolate from a blood culture of a septicaemia patient.</title>
        <authorList>
            <person name="Tippelt A."/>
            <person name="Albersmeier A."/>
            <person name="Brinkrolf K."/>
            <person name="Ruckert C."/>
            <person name="Tauch A."/>
        </authorList>
    </citation>
    <scope>NUCLEOTIDE SEQUENCE [LARGE SCALE GENOMIC DNA]</scope>
    <source>
        <strain evidence="3 4">IMMIB RIV-2301</strain>
    </source>
</reference>
<dbReference type="AlphaFoldDB" id="A0A077HJG7"/>
<dbReference type="GO" id="GO:0003697">
    <property type="term" value="F:single-stranded DNA binding"/>
    <property type="evidence" value="ECO:0007669"/>
    <property type="project" value="InterPro"/>
</dbReference>
<dbReference type="InterPro" id="IPR000424">
    <property type="entry name" value="Primosome_PriB/ssb"/>
</dbReference>
<dbReference type="KEGG" id="cuv:CUREI_04330"/>
<evidence type="ECO:0000256" key="1">
    <source>
        <dbReference type="ARBA" id="ARBA00023125"/>
    </source>
</evidence>
<dbReference type="Pfam" id="PF00436">
    <property type="entry name" value="SSB"/>
    <property type="match status" value="1"/>
</dbReference>
<dbReference type="PROSITE" id="PS50935">
    <property type="entry name" value="SSB"/>
    <property type="match status" value="1"/>
</dbReference>
<dbReference type="InterPro" id="IPR012340">
    <property type="entry name" value="NA-bd_OB-fold"/>
</dbReference>